<dbReference type="GO" id="GO:0043709">
    <property type="term" value="P:cell adhesion involved in single-species biofilm formation"/>
    <property type="evidence" value="ECO:0007669"/>
    <property type="project" value="TreeGrafter"/>
</dbReference>
<dbReference type="PANTHER" id="PTHR45138">
    <property type="entry name" value="REGULATORY COMPONENTS OF SENSORY TRANSDUCTION SYSTEM"/>
    <property type="match status" value="1"/>
</dbReference>
<dbReference type="NCBIfam" id="TIGR00254">
    <property type="entry name" value="GGDEF"/>
    <property type="match status" value="1"/>
</dbReference>
<dbReference type="InterPro" id="IPR029016">
    <property type="entry name" value="GAF-like_dom_sf"/>
</dbReference>
<feature type="coiled-coil region" evidence="4">
    <location>
        <begin position="416"/>
        <end position="446"/>
    </location>
</feature>
<dbReference type="Gene3D" id="3.30.70.270">
    <property type="match status" value="1"/>
</dbReference>
<sequence length="603" mass="67413">MRVKRKVGQLSFRFQLEASLQGDVVLLEIERIGALNQRNLLADVNAWIRLLADANHADALLTCLTQGVRQLTGHERVMVCAFDAEGHGAVVSEDACRGVRSLLGMRFPNSDFPPEVRKRFDALPLRYVPDIQAPYVPIMQGSEPVDQEVRHDAGGLRGLSSRQRRYLQRMGVESILNMAIQGDSGVWGLLVAQSGRPHHVAPEIRDAAMGLVQMATQRLFLLKARAEARYRQQVQDSRDLLASHHAGLLTPADLLVRHGDDWQALFRASGVALVSPGVQETRGKVPSHHQLTLFRERLESAQQHGGPWYTASVSEEDLTHDLDLGDACGVLAVPMLTADKTRRWLILFRAELRQSHTWAGMPETGMLVVEPAGSSSLLERHQVWREEVRGRSEEWERIERLAAMDLAEDLAVMESAEEISHLNARLQRKSEHLREANKRLVELAHRDSLTGVANRYRIEQLMEEELAAAERYRRPLSVLLLDVDHFKQINDTLGHDVGDQALIALAEELTRTLRSCDYVGRWGGEEFIVLATSSDQVAGEGLARRLRERVEALEVPGLSQGITISIGVASWRKGDSRKGLVQRADEAMYQAKSAGRNRVQLAT</sequence>
<feature type="domain" description="GGDEF" evidence="6">
    <location>
        <begin position="474"/>
        <end position="603"/>
    </location>
</feature>
<evidence type="ECO:0000313" key="8">
    <source>
        <dbReference type="Proteomes" id="UP000295212"/>
    </source>
</evidence>
<dbReference type="CDD" id="cd01949">
    <property type="entry name" value="GGDEF"/>
    <property type="match status" value="1"/>
</dbReference>
<dbReference type="EMBL" id="SNZJ01000004">
    <property type="protein sequence ID" value="TDR56151.1"/>
    <property type="molecule type" value="Genomic_DNA"/>
</dbReference>
<dbReference type="PROSITE" id="PS50046">
    <property type="entry name" value="PHYTOCHROME_2"/>
    <property type="match status" value="1"/>
</dbReference>
<dbReference type="InterPro" id="IPR016132">
    <property type="entry name" value="Phyto_chromo_attachment"/>
</dbReference>
<evidence type="ECO:0000259" key="5">
    <source>
        <dbReference type="PROSITE" id="PS50046"/>
    </source>
</evidence>
<dbReference type="GO" id="GO:0006355">
    <property type="term" value="P:regulation of DNA-templated transcription"/>
    <property type="evidence" value="ECO:0007669"/>
    <property type="project" value="InterPro"/>
</dbReference>
<evidence type="ECO:0000259" key="6">
    <source>
        <dbReference type="PROSITE" id="PS50887"/>
    </source>
</evidence>
<dbReference type="GO" id="GO:0052621">
    <property type="term" value="F:diguanylate cyclase activity"/>
    <property type="evidence" value="ECO:0007669"/>
    <property type="project" value="UniProtKB-EC"/>
</dbReference>
<dbReference type="SUPFAM" id="SSF55781">
    <property type="entry name" value="GAF domain-like"/>
    <property type="match status" value="2"/>
</dbReference>
<dbReference type="SMART" id="SM00267">
    <property type="entry name" value="GGDEF"/>
    <property type="match status" value="1"/>
</dbReference>
<comment type="caution">
    <text evidence="7">The sequence shown here is derived from an EMBL/GenBank/DDBJ whole genome shotgun (WGS) entry which is preliminary data.</text>
</comment>
<evidence type="ECO:0000313" key="7">
    <source>
        <dbReference type="EMBL" id="TDR56151.1"/>
    </source>
</evidence>
<comment type="catalytic activity">
    <reaction evidence="3">
        <text>2 GTP = 3',3'-c-di-GMP + 2 diphosphate</text>
        <dbReference type="Rhea" id="RHEA:24898"/>
        <dbReference type="ChEBI" id="CHEBI:33019"/>
        <dbReference type="ChEBI" id="CHEBI:37565"/>
        <dbReference type="ChEBI" id="CHEBI:58805"/>
        <dbReference type="EC" id="2.7.7.65"/>
    </reaction>
</comment>
<evidence type="ECO:0000256" key="2">
    <source>
        <dbReference type="ARBA" id="ARBA00012528"/>
    </source>
</evidence>
<dbReference type="InterPro" id="IPR043150">
    <property type="entry name" value="Phytochrome_PHY_sf"/>
</dbReference>
<evidence type="ECO:0000256" key="1">
    <source>
        <dbReference type="ARBA" id="ARBA00001946"/>
    </source>
</evidence>
<dbReference type="GO" id="GO:1902201">
    <property type="term" value="P:negative regulation of bacterial-type flagellum-dependent cell motility"/>
    <property type="evidence" value="ECO:0007669"/>
    <property type="project" value="TreeGrafter"/>
</dbReference>
<dbReference type="Pfam" id="PF00360">
    <property type="entry name" value="PHY"/>
    <property type="match status" value="1"/>
</dbReference>
<dbReference type="PROSITE" id="PS50887">
    <property type="entry name" value="GGDEF"/>
    <property type="match status" value="1"/>
</dbReference>
<dbReference type="Proteomes" id="UP000295212">
    <property type="component" value="Unassembled WGS sequence"/>
</dbReference>
<dbReference type="InterPro" id="IPR003018">
    <property type="entry name" value="GAF"/>
</dbReference>
<dbReference type="SUPFAM" id="SSF55073">
    <property type="entry name" value="Nucleotide cyclase"/>
    <property type="match status" value="1"/>
</dbReference>
<feature type="domain" description="Phytochrome chromophore attachment site" evidence="5">
    <location>
        <begin position="56"/>
        <end position="214"/>
    </location>
</feature>
<dbReference type="InterPro" id="IPR000160">
    <property type="entry name" value="GGDEF_dom"/>
</dbReference>
<proteinExistence type="predicted"/>
<dbReference type="GO" id="GO:0005886">
    <property type="term" value="C:plasma membrane"/>
    <property type="evidence" value="ECO:0007669"/>
    <property type="project" value="TreeGrafter"/>
</dbReference>
<dbReference type="AlphaFoldDB" id="A0A4R6ZTN9"/>
<accession>A0A4R6ZTN9</accession>
<keyword evidence="4" id="KW-0175">Coiled coil</keyword>
<dbReference type="FunFam" id="3.30.70.270:FF:000001">
    <property type="entry name" value="Diguanylate cyclase domain protein"/>
    <property type="match status" value="1"/>
</dbReference>
<dbReference type="Gene3D" id="3.30.450.20">
    <property type="entry name" value="PAS domain"/>
    <property type="match status" value="1"/>
</dbReference>
<evidence type="ECO:0000256" key="4">
    <source>
        <dbReference type="SAM" id="Coils"/>
    </source>
</evidence>
<reference evidence="7 8" key="1">
    <citation type="submission" date="2019-03" db="EMBL/GenBank/DDBJ databases">
        <title>Genomic Encyclopedia of Type Strains, Phase III (KMG-III): the genomes of soil and plant-associated and newly described type strains.</title>
        <authorList>
            <person name="Whitman W."/>
        </authorList>
    </citation>
    <scope>NUCLEOTIDE SEQUENCE [LARGE SCALE GENOMIC DNA]</scope>
    <source>
        <strain evidence="7 8">CECT 5797</strain>
    </source>
</reference>
<comment type="cofactor">
    <cofactor evidence="1">
        <name>Mg(2+)</name>
        <dbReference type="ChEBI" id="CHEBI:18420"/>
    </cofactor>
</comment>
<protein>
    <recommendedName>
        <fullName evidence="2">diguanylate cyclase</fullName>
        <ecNumber evidence="2">2.7.7.65</ecNumber>
    </recommendedName>
</protein>
<dbReference type="InterPro" id="IPR013515">
    <property type="entry name" value="Phytochrome_cen-reg"/>
</dbReference>
<dbReference type="Gene3D" id="3.30.450.40">
    <property type="match status" value="1"/>
</dbReference>
<organism evidence="7 8">
    <name type="scientific">Halomonas ventosae</name>
    <dbReference type="NCBI Taxonomy" id="229007"/>
    <lineage>
        <taxon>Bacteria</taxon>
        <taxon>Pseudomonadati</taxon>
        <taxon>Pseudomonadota</taxon>
        <taxon>Gammaproteobacteria</taxon>
        <taxon>Oceanospirillales</taxon>
        <taxon>Halomonadaceae</taxon>
        <taxon>Halomonas</taxon>
    </lineage>
</organism>
<dbReference type="InterPro" id="IPR043128">
    <property type="entry name" value="Rev_trsase/Diguanyl_cyclase"/>
</dbReference>
<dbReference type="EC" id="2.7.7.65" evidence="2"/>
<dbReference type="Pfam" id="PF00990">
    <property type="entry name" value="GGDEF"/>
    <property type="match status" value="1"/>
</dbReference>
<dbReference type="InterPro" id="IPR029787">
    <property type="entry name" value="Nucleotide_cyclase"/>
</dbReference>
<dbReference type="PANTHER" id="PTHR45138:SF9">
    <property type="entry name" value="DIGUANYLATE CYCLASE DGCM-RELATED"/>
    <property type="match status" value="1"/>
</dbReference>
<dbReference type="InterPro" id="IPR050469">
    <property type="entry name" value="Diguanylate_Cyclase"/>
</dbReference>
<name>A0A4R6ZTN9_9GAMM</name>
<dbReference type="Pfam" id="PF01590">
    <property type="entry name" value="GAF"/>
    <property type="match status" value="1"/>
</dbReference>
<dbReference type="GO" id="GO:0009584">
    <property type="term" value="P:detection of visible light"/>
    <property type="evidence" value="ECO:0007669"/>
    <property type="project" value="InterPro"/>
</dbReference>
<evidence type="ECO:0000256" key="3">
    <source>
        <dbReference type="ARBA" id="ARBA00034247"/>
    </source>
</evidence>
<gene>
    <name evidence="7" type="ORF">DFP85_10466</name>
</gene>
<dbReference type="Gene3D" id="3.30.450.270">
    <property type="match status" value="1"/>
</dbReference>